<protein>
    <submittedName>
        <fullName evidence="8">Integrase</fullName>
    </submittedName>
</protein>
<dbReference type="Gene3D" id="1.10.150.130">
    <property type="match status" value="1"/>
</dbReference>
<dbReference type="PROSITE" id="PS51900">
    <property type="entry name" value="CB"/>
    <property type="match status" value="1"/>
</dbReference>
<keyword evidence="4" id="KW-0233">DNA recombination</keyword>
<dbReference type="SUPFAM" id="SSF56349">
    <property type="entry name" value="DNA breaking-rejoining enzymes"/>
    <property type="match status" value="1"/>
</dbReference>
<organism evidence="8 9">
    <name type="scientific">Sphingopyxis witflariensis</name>
    <dbReference type="NCBI Taxonomy" id="173675"/>
    <lineage>
        <taxon>Bacteria</taxon>
        <taxon>Pseudomonadati</taxon>
        <taxon>Pseudomonadota</taxon>
        <taxon>Alphaproteobacteria</taxon>
        <taxon>Sphingomonadales</taxon>
        <taxon>Sphingomonadaceae</taxon>
        <taxon>Sphingopyxis</taxon>
    </lineage>
</organism>
<keyword evidence="2" id="KW-0229">DNA integration</keyword>
<evidence type="ECO:0000256" key="5">
    <source>
        <dbReference type="PROSITE-ProRule" id="PRU01248"/>
    </source>
</evidence>
<accession>A0A246JQP2</accession>
<dbReference type="CDD" id="cd00801">
    <property type="entry name" value="INT_P4_C"/>
    <property type="match status" value="1"/>
</dbReference>
<keyword evidence="3 5" id="KW-0238">DNA-binding</keyword>
<evidence type="ECO:0000259" key="7">
    <source>
        <dbReference type="PROSITE" id="PS51900"/>
    </source>
</evidence>
<dbReference type="InterPro" id="IPR013762">
    <property type="entry name" value="Integrase-like_cat_sf"/>
</dbReference>
<comment type="caution">
    <text evidence="8">The sequence shown here is derived from an EMBL/GenBank/DDBJ whole genome shotgun (WGS) entry which is preliminary data.</text>
</comment>
<dbReference type="AlphaFoldDB" id="A0A246JQP2"/>
<dbReference type="PROSITE" id="PS51898">
    <property type="entry name" value="TYR_RECOMBINASE"/>
    <property type="match status" value="1"/>
</dbReference>
<dbReference type="GO" id="GO:0003677">
    <property type="term" value="F:DNA binding"/>
    <property type="evidence" value="ECO:0007669"/>
    <property type="project" value="UniProtKB-UniRule"/>
</dbReference>
<dbReference type="Gene3D" id="3.30.160.390">
    <property type="entry name" value="Integrase, DNA-binding domain"/>
    <property type="match status" value="1"/>
</dbReference>
<sequence length="393" mass="44766">MCDERGLYLIVVPDGSPRWRFDYRYEGKRRTMSFGIYPDVTLADARGKRDAARRLVANGEDPLAARRERPKALCLDGESFDALADEYVRRLKLTGRSESTIEKNRWLMGLARPQLGKLRMRNITAPELLEVLQKIEARGRYETANRLRGTLSTLYRYAIATGRADRDPAADLRGALIPAKVTHRAAITDPKQVGELLRAIDGYEGSKIVRIALLLSAHLFMRPGELRLASWSEFYFEIGIWTIPAERTKMRRIHKVPLSEQVMTLFEKLDAMTGDGKLLFPSVRSAERAMSDNTLNAALRRLSYAQDEMTAHGFRAMATTILNESGKWHPDAIERQLGHVEGNDVRRAYVRGEHLAERVKMMGYWSDRLDELQADGRVVHRRFGALRGRREAA</sequence>
<evidence type="ECO:0000256" key="1">
    <source>
        <dbReference type="ARBA" id="ARBA00008857"/>
    </source>
</evidence>
<evidence type="ECO:0000313" key="8">
    <source>
        <dbReference type="EMBL" id="OWQ95243.1"/>
    </source>
</evidence>
<dbReference type="InterPro" id="IPR010998">
    <property type="entry name" value="Integrase_recombinase_N"/>
</dbReference>
<comment type="similarity">
    <text evidence="1">Belongs to the 'phage' integrase family.</text>
</comment>
<dbReference type="InterPro" id="IPR002104">
    <property type="entry name" value="Integrase_catalytic"/>
</dbReference>
<dbReference type="OrthoDB" id="7388552at2"/>
<gene>
    <name evidence="8" type="ORF">CDQ91_13130</name>
</gene>
<dbReference type="Pfam" id="PF22022">
    <property type="entry name" value="Phage_int_M"/>
    <property type="match status" value="1"/>
</dbReference>
<dbReference type="PANTHER" id="PTHR30629:SF2">
    <property type="entry name" value="PROPHAGE INTEGRASE INTS-RELATED"/>
    <property type="match status" value="1"/>
</dbReference>
<keyword evidence="9" id="KW-1185">Reference proteome</keyword>
<dbReference type="InterPro" id="IPR038488">
    <property type="entry name" value="Integrase_DNA-bd_sf"/>
</dbReference>
<dbReference type="GO" id="GO:0006310">
    <property type="term" value="P:DNA recombination"/>
    <property type="evidence" value="ECO:0007669"/>
    <property type="project" value="UniProtKB-KW"/>
</dbReference>
<dbReference type="Gene3D" id="1.10.443.10">
    <property type="entry name" value="Intergrase catalytic core"/>
    <property type="match status" value="1"/>
</dbReference>
<dbReference type="InterPro" id="IPR044068">
    <property type="entry name" value="CB"/>
</dbReference>
<dbReference type="Pfam" id="PF00589">
    <property type="entry name" value="Phage_integrase"/>
    <property type="match status" value="1"/>
</dbReference>
<dbReference type="InterPro" id="IPR011010">
    <property type="entry name" value="DNA_brk_join_enz"/>
</dbReference>
<name>A0A246JQP2_9SPHN</name>
<dbReference type="Pfam" id="PF13356">
    <property type="entry name" value="Arm-DNA-bind_3"/>
    <property type="match status" value="1"/>
</dbReference>
<dbReference type="InterPro" id="IPR053876">
    <property type="entry name" value="Phage_int_M"/>
</dbReference>
<reference evidence="8 9" key="1">
    <citation type="journal article" date="2002" name="Int. J. Syst. Evol. Microbiol.">
        <title>Sphingopyxis witflariensis sp. nov., isolated from activated sludge.</title>
        <authorList>
            <person name="Kampfer P."/>
            <person name="Witzenberger R."/>
            <person name="Denner E.B."/>
            <person name="Busse H.J."/>
            <person name="Neef A."/>
        </authorList>
    </citation>
    <scope>NUCLEOTIDE SEQUENCE [LARGE SCALE GENOMIC DNA]</scope>
    <source>
        <strain evidence="8 9">DSM 14551</strain>
    </source>
</reference>
<evidence type="ECO:0000313" key="9">
    <source>
        <dbReference type="Proteomes" id="UP000197097"/>
    </source>
</evidence>
<feature type="domain" description="Core-binding (CB)" evidence="7">
    <location>
        <begin position="78"/>
        <end position="159"/>
    </location>
</feature>
<dbReference type="Proteomes" id="UP000197097">
    <property type="component" value="Unassembled WGS sequence"/>
</dbReference>
<evidence type="ECO:0000256" key="3">
    <source>
        <dbReference type="ARBA" id="ARBA00023125"/>
    </source>
</evidence>
<dbReference type="InterPro" id="IPR050808">
    <property type="entry name" value="Phage_Integrase"/>
</dbReference>
<evidence type="ECO:0000259" key="6">
    <source>
        <dbReference type="PROSITE" id="PS51898"/>
    </source>
</evidence>
<evidence type="ECO:0000256" key="2">
    <source>
        <dbReference type="ARBA" id="ARBA00022908"/>
    </source>
</evidence>
<evidence type="ECO:0000256" key="4">
    <source>
        <dbReference type="ARBA" id="ARBA00023172"/>
    </source>
</evidence>
<proteinExistence type="inferred from homology"/>
<feature type="domain" description="Tyr recombinase" evidence="6">
    <location>
        <begin position="183"/>
        <end position="362"/>
    </location>
</feature>
<dbReference type="PANTHER" id="PTHR30629">
    <property type="entry name" value="PROPHAGE INTEGRASE"/>
    <property type="match status" value="1"/>
</dbReference>
<dbReference type="EMBL" id="NISJ01000007">
    <property type="protein sequence ID" value="OWQ95243.1"/>
    <property type="molecule type" value="Genomic_DNA"/>
</dbReference>
<dbReference type="GO" id="GO:0015074">
    <property type="term" value="P:DNA integration"/>
    <property type="evidence" value="ECO:0007669"/>
    <property type="project" value="UniProtKB-KW"/>
</dbReference>
<dbReference type="InterPro" id="IPR025166">
    <property type="entry name" value="Integrase_DNA_bind_dom"/>
</dbReference>